<dbReference type="AlphaFoldDB" id="A0A974BQR1"/>
<evidence type="ECO:0000313" key="1">
    <source>
        <dbReference type="EMBL" id="OCT56281.1"/>
    </source>
</evidence>
<name>A0A974BQR1_XENLA</name>
<accession>A0A974BQR1</accession>
<reference evidence="1" key="1">
    <citation type="submission" date="2016-05" db="EMBL/GenBank/DDBJ databases">
        <title>WGS assembly of Xenopus laevis.</title>
        <authorList>
            <person name="Session A."/>
            <person name="Uno Y."/>
            <person name="Kwon T."/>
            <person name="Chapman J."/>
            <person name="Toyoda A."/>
            <person name="Takahashi S."/>
            <person name="Fukui A."/>
            <person name="Hikosaka A."/>
            <person name="Putnam N."/>
            <person name="Stites J."/>
            <person name="Van Heeringen S."/>
            <person name="Quigley I."/>
            <person name="Heinz S."/>
            <person name="Hellsten U."/>
            <person name="Lyons J."/>
            <person name="Suzuki A."/>
            <person name="Kondo M."/>
            <person name="Ogino H."/>
            <person name="Ochi H."/>
            <person name="Bogdanovic O."/>
            <person name="Lister R."/>
            <person name="Georgiou G."/>
            <person name="Paranjpe S."/>
            <person name="Van Kruijsbergen I."/>
            <person name="Mozaffari S."/>
            <person name="Shu S."/>
            <person name="Schmutz J."/>
            <person name="Jenkins J."/>
            <person name="Grimwood J."/>
            <person name="Carlson J."/>
            <person name="Mitros T."/>
            <person name="Simakov O."/>
            <person name="Heald R."/>
            <person name="Miller K."/>
            <person name="Haudenschild C."/>
            <person name="Kuroki Y."/>
            <person name="Tanaka T."/>
            <person name="Michiue T."/>
            <person name="Watanabe M."/>
            <person name="Kinoshita T."/>
            <person name="Ohta Y."/>
            <person name="Mawaribuchi S."/>
            <person name="Suzuki Y."/>
            <person name="Haramoto Y."/>
            <person name="Yamamoto T."/>
            <person name="Takagi C."/>
            <person name="Kitzman J."/>
            <person name="Shendure J."/>
            <person name="Nakayama T."/>
            <person name="Izutsu Y."/>
            <person name="Robert J."/>
            <person name="Dichmann D."/>
            <person name="Flajnik M."/>
            <person name="Houston D."/>
            <person name="Marcotte E."/>
            <person name="Wallingford J."/>
            <person name="Ito Y."/>
            <person name="Asashima M."/>
            <person name="Ueno N."/>
            <person name="Matsuda Y."/>
            <person name="Jan Veenstra G."/>
            <person name="Fujiyama A."/>
            <person name="Harland R."/>
            <person name="Taira M."/>
            <person name="Rokhsar D.S."/>
        </authorList>
    </citation>
    <scope>NUCLEOTIDE SEQUENCE</scope>
    <source>
        <strain evidence="1">J</strain>
        <tissue evidence="1">Blood</tissue>
    </source>
</reference>
<protein>
    <submittedName>
        <fullName evidence="1">Uncharacterized protein</fullName>
    </submittedName>
</protein>
<proteinExistence type="predicted"/>
<dbReference type="Proteomes" id="UP000694892">
    <property type="component" value="Unassembled WGS sequence"/>
</dbReference>
<gene>
    <name evidence="1" type="ORF">XELAEV_18000346mg</name>
</gene>
<sequence length="75" mass="8331">MLHSLAPILTLLYQEKKVESPVLPCLLIGLARSFCTKHLPIPSSITQSHEWSQLEGISEEGHSERELQIELGAVP</sequence>
<organism evidence="1">
    <name type="scientific">Xenopus laevis</name>
    <name type="common">African clawed frog</name>
    <dbReference type="NCBI Taxonomy" id="8355"/>
    <lineage>
        <taxon>Eukaryota</taxon>
        <taxon>Metazoa</taxon>
        <taxon>Chordata</taxon>
        <taxon>Craniata</taxon>
        <taxon>Vertebrata</taxon>
        <taxon>Euteleostomi</taxon>
        <taxon>Amphibia</taxon>
        <taxon>Batrachia</taxon>
        <taxon>Anura</taxon>
        <taxon>Pipoidea</taxon>
        <taxon>Pipidae</taxon>
        <taxon>Xenopodinae</taxon>
        <taxon>Xenopus</taxon>
        <taxon>Xenopus</taxon>
    </lineage>
</organism>
<dbReference type="EMBL" id="KV467313">
    <property type="protein sequence ID" value="OCT56281.1"/>
    <property type="molecule type" value="Genomic_DNA"/>
</dbReference>